<comment type="function">
    <text evidence="9">Core subunit of the mitochondrial membrane respiratory chain NADH dehydrogenase (Complex I) which catalyzes electron transfer from NADH through the respiratory chain, using ubiquinone as an electron acceptor. Essential for the catalytic activity of complex I.</text>
</comment>
<evidence type="ECO:0000256" key="8">
    <source>
        <dbReference type="ARBA" id="ARBA00049551"/>
    </source>
</evidence>
<keyword evidence="9" id="KW-0249">Electron transport</keyword>
<proteinExistence type="inferred from homology"/>
<dbReference type="GO" id="GO:0030964">
    <property type="term" value="C:NADH dehydrogenase complex"/>
    <property type="evidence" value="ECO:0007669"/>
    <property type="project" value="TreeGrafter"/>
</dbReference>
<keyword evidence="9" id="KW-0520">NAD</keyword>
<reference evidence="10" key="1">
    <citation type="submission" date="2023-10" db="EMBL/GenBank/DDBJ databases">
        <title>New taxonomic insights for Brazilian Syrbatus Reitter (Coleoptera: Staphylinidae: Pselaphinae), including three new species and their mitochondrial genomes.</title>
        <authorList>
            <person name="Asenjo A."/>
            <person name="Valois M."/>
            <person name="Zampaulo R."/>
            <person name="Molina M."/>
            <person name="Oliveira R.R.M."/>
            <person name="Oliveira G."/>
            <person name="Vasconcelos S."/>
        </authorList>
    </citation>
    <scope>NUCLEOTIDE SEQUENCE</scope>
</reference>
<comment type="catalytic activity">
    <reaction evidence="8 9">
        <text>a ubiquinone + NADH + 5 H(+)(in) = a ubiquinol + NAD(+) + 4 H(+)(out)</text>
        <dbReference type="Rhea" id="RHEA:29091"/>
        <dbReference type="Rhea" id="RHEA-COMP:9565"/>
        <dbReference type="Rhea" id="RHEA-COMP:9566"/>
        <dbReference type="ChEBI" id="CHEBI:15378"/>
        <dbReference type="ChEBI" id="CHEBI:16389"/>
        <dbReference type="ChEBI" id="CHEBI:17976"/>
        <dbReference type="ChEBI" id="CHEBI:57540"/>
        <dbReference type="ChEBI" id="CHEBI:57945"/>
        <dbReference type="EC" id="7.1.1.2"/>
    </reaction>
</comment>
<keyword evidence="9" id="KW-0679">Respiratory chain</keyword>
<dbReference type="InterPro" id="IPR038430">
    <property type="entry name" value="NDAH_ubi_oxred_su3_sf"/>
</dbReference>
<feature type="transmembrane region" description="Helical" evidence="9">
    <location>
        <begin position="86"/>
        <end position="107"/>
    </location>
</feature>
<dbReference type="PANTHER" id="PTHR11058:SF9">
    <property type="entry name" value="NADH-UBIQUINONE OXIDOREDUCTASE CHAIN 3"/>
    <property type="match status" value="1"/>
</dbReference>
<evidence type="ECO:0000313" key="10">
    <source>
        <dbReference type="EMBL" id="XBP62970.1"/>
    </source>
</evidence>
<dbReference type="EC" id="7.1.1.2" evidence="9"/>
<evidence type="ECO:0000256" key="7">
    <source>
        <dbReference type="ARBA" id="ARBA00023136"/>
    </source>
</evidence>
<comment type="similarity">
    <text evidence="2 9">Belongs to the complex I subunit 3 family.</text>
</comment>
<dbReference type="InterPro" id="IPR000440">
    <property type="entry name" value="NADH_UbQ/plastoQ_OxRdtase_su3"/>
</dbReference>
<keyword evidence="5 9" id="KW-0812">Transmembrane</keyword>
<sequence length="116" mass="14135">MMLMLIIFFLMIFIMIMMMTYLFYSLSWKSLMDNEKSSPFECGYEPKNSSRIPFSINFYIMALIFLIFDIEFSLMIPLIYININMMNFLIISLFIFFMLTLSILYEWKQKTLNWLK</sequence>
<dbReference type="Gene3D" id="1.20.58.1610">
    <property type="entry name" value="NADH:ubiquinone/plastoquinone oxidoreductase, chain 3"/>
    <property type="match status" value="1"/>
</dbReference>
<protein>
    <recommendedName>
        <fullName evidence="3 9">NADH-ubiquinone oxidoreductase chain 3</fullName>
        <ecNumber evidence="9">7.1.1.2</ecNumber>
    </recommendedName>
</protein>
<evidence type="ECO:0000256" key="9">
    <source>
        <dbReference type="RuleBase" id="RU003640"/>
    </source>
</evidence>
<feature type="transmembrane region" description="Helical" evidence="9">
    <location>
        <begin position="56"/>
        <end position="80"/>
    </location>
</feature>
<evidence type="ECO:0000256" key="1">
    <source>
        <dbReference type="ARBA" id="ARBA00004370"/>
    </source>
</evidence>
<keyword evidence="6 9" id="KW-1133">Transmembrane helix</keyword>
<dbReference type="GO" id="GO:0031966">
    <property type="term" value="C:mitochondrial membrane"/>
    <property type="evidence" value="ECO:0007669"/>
    <property type="project" value="UniProtKB-SubCell"/>
</dbReference>
<geneLocation type="mitochondrion" evidence="10"/>
<feature type="transmembrane region" description="Helical" evidence="9">
    <location>
        <begin position="6"/>
        <end position="26"/>
    </location>
</feature>
<evidence type="ECO:0000256" key="2">
    <source>
        <dbReference type="ARBA" id="ARBA00008472"/>
    </source>
</evidence>
<evidence type="ECO:0000256" key="5">
    <source>
        <dbReference type="ARBA" id="ARBA00022692"/>
    </source>
</evidence>
<dbReference type="AlphaFoldDB" id="A0AAU7LKM6"/>
<dbReference type="PANTHER" id="PTHR11058">
    <property type="entry name" value="NADH-UBIQUINONE OXIDOREDUCTASE CHAIN 3"/>
    <property type="match status" value="1"/>
</dbReference>
<dbReference type="Pfam" id="PF00507">
    <property type="entry name" value="Oxidored_q4"/>
    <property type="match status" value="1"/>
</dbReference>
<keyword evidence="9" id="KW-0830">Ubiquinone</keyword>
<comment type="subcellular location">
    <subcellularLocation>
        <location evidence="1">Membrane</location>
    </subcellularLocation>
    <subcellularLocation>
        <location evidence="9">Mitochondrion membrane</location>
        <topology evidence="9">Multi-pass membrane protein</topology>
    </subcellularLocation>
</comment>
<dbReference type="EMBL" id="OR625194">
    <property type="protein sequence ID" value="XBP62970.1"/>
    <property type="molecule type" value="Genomic_DNA"/>
</dbReference>
<evidence type="ECO:0000256" key="4">
    <source>
        <dbReference type="ARBA" id="ARBA00022448"/>
    </source>
</evidence>
<evidence type="ECO:0000256" key="3">
    <source>
        <dbReference type="ARBA" id="ARBA00021007"/>
    </source>
</evidence>
<keyword evidence="9" id="KW-1278">Translocase</keyword>
<accession>A0AAU7LKM6</accession>
<keyword evidence="9 10" id="KW-0496">Mitochondrion</keyword>
<gene>
    <name evidence="10" type="primary">ND3</name>
</gene>
<keyword evidence="4 9" id="KW-0813">Transport</keyword>
<dbReference type="EMBL" id="OR625195">
    <property type="protein sequence ID" value="XBP62983.1"/>
    <property type="molecule type" value="Genomic_DNA"/>
</dbReference>
<dbReference type="GO" id="GO:0008137">
    <property type="term" value="F:NADH dehydrogenase (ubiquinone) activity"/>
    <property type="evidence" value="ECO:0007669"/>
    <property type="project" value="UniProtKB-UniRule"/>
</dbReference>
<keyword evidence="7 9" id="KW-0472">Membrane</keyword>
<evidence type="ECO:0000256" key="6">
    <source>
        <dbReference type="ARBA" id="ARBA00022989"/>
    </source>
</evidence>
<organism evidence="10">
    <name type="scientific">Syrbatus sp. 2 RRMO-2024a</name>
    <dbReference type="NCBI Taxonomy" id="3154168"/>
    <lineage>
        <taxon>Eukaryota</taxon>
        <taxon>Metazoa</taxon>
        <taxon>Ecdysozoa</taxon>
        <taxon>Arthropoda</taxon>
        <taxon>Hexapoda</taxon>
        <taxon>Insecta</taxon>
        <taxon>Pterygota</taxon>
        <taxon>Neoptera</taxon>
        <taxon>Endopterygota</taxon>
        <taxon>Coleoptera</taxon>
        <taxon>Polyphaga</taxon>
        <taxon>Staphyliniformia</taxon>
        <taxon>Staphylinidae</taxon>
        <taxon>Omaliinae group</taxon>
        <taxon>Pselaphinae</taxon>
        <taxon>Syrbatus</taxon>
    </lineage>
</organism>
<name>A0AAU7LKM6_9COLE</name>